<protein>
    <submittedName>
        <fullName evidence="2">Uncharacterized protein</fullName>
    </submittedName>
</protein>
<dbReference type="EMBL" id="JACJLT010000131">
    <property type="protein sequence ID" value="MBM6875942.1"/>
    <property type="molecule type" value="Genomic_DNA"/>
</dbReference>
<accession>A0ABS2G4X5</accession>
<evidence type="ECO:0000313" key="3">
    <source>
        <dbReference type="Proteomes" id="UP000728968"/>
    </source>
</evidence>
<sequence>MEFNLIKIGNDINVKRGELEYLKGELSNNPLYQRIKLLEKEIAEQEKNMELEESAIINYMLDNNLEQVEYMGMI</sequence>
<evidence type="ECO:0000256" key="1">
    <source>
        <dbReference type="SAM" id="Coils"/>
    </source>
</evidence>
<gene>
    <name evidence="2" type="ORF">H6A04_09820</name>
</gene>
<feature type="non-terminal residue" evidence="2">
    <location>
        <position position="74"/>
    </location>
</feature>
<keyword evidence="1" id="KW-0175">Coiled coil</keyword>
<proteinExistence type="predicted"/>
<feature type="coiled-coil region" evidence="1">
    <location>
        <begin position="28"/>
        <end position="55"/>
    </location>
</feature>
<evidence type="ECO:0000313" key="2">
    <source>
        <dbReference type="EMBL" id="MBM6875942.1"/>
    </source>
</evidence>
<organism evidence="2 3">
    <name type="scientific">Fusobacterium mortiferum</name>
    <dbReference type="NCBI Taxonomy" id="850"/>
    <lineage>
        <taxon>Bacteria</taxon>
        <taxon>Fusobacteriati</taxon>
        <taxon>Fusobacteriota</taxon>
        <taxon>Fusobacteriia</taxon>
        <taxon>Fusobacteriales</taxon>
        <taxon>Fusobacteriaceae</taxon>
        <taxon>Fusobacterium</taxon>
    </lineage>
</organism>
<dbReference type="RefSeq" id="WP_204716605.1">
    <property type="nucleotide sequence ID" value="NZ_JACJLT010000131.1"/>
</dbReference>
<keyword evidence="3" id="KW-1185">Reference proteome</keyword>
<dbReference type="Proteomes" id="UP000728968">
    <property type="component" value="Unassembled WGS sequence"/>
</dbReference>
<name>A0ABS2G4X5_FUSMR</name>
<comment type="caution">
    <text evidence="2">The sequence shown here is derived from an EMBL/GenBank/DDBJ whole genome shotgun (WGS) entry which is preliminary data.</text>
</comment>
<reference evidence="2 3" key="1">
    <citation type="journal article" date="2021" name="Sci. Rep.">
        <title>The distribution of antibiotic resistance genes in chicken gut microbiota commensals.</title>
        <authorList>
            <person name="Juricova H."/>
            <person name="Matiasovicova J."/>
            <person name="Kubasova T."/>
            <person name="Cejkova D."/>
            <person name="Rychlik I."/>
        </authorList>
    </citation>
    <scope>NUCLEOTIDE SEQUENCE [LARGE SCALE GENOMIC DNA]</scope>
    <source>
        <strain evidence="2 3">An425</strain>
    </source>
</reference>